<reference evidence="1 2" key="1">
    <citation type="submission" date="2019-09" db="EMBL/GenBank/DDBJ databases">
        <authorList>
            <person name="Duangmal K."/>
            <person name="Teo W.F.A."/>
            <person name="Lipun K."/>
        </authorList>
    </citation>
    <scope>NUCLEOTIDE SEQUENCE [LARGE SCALE GENOMIC DNA]</scope>
    <source>
        <strain evidence="1 2">K1PN6</strain>
    </source>
</reference>
<accession>A0A5N8WTP2</accession>
<keyword evidence="1" id="KW-0808">Transferase</keyword>
<evidence type="ECO:0000313" key="1">
    <source>
        <dbReference type="EMBL" id="MPY50472.1"/>
    </source>
</evidence>
<dbReference type="InterPro" id="IPR017850">
    <property type="entry name" value="Alkaline_phosphatase_core_sf"/>
</dbReference>
<protein>
    <submittedName>
        <fullName evidence="1">Sulfatase-like hydrolase/transferase</fullName>
    </submittedName>
</protein>
<gene>
    <name evidence="1" type="ORF">FPZ41_18595</name>
</gene>
<dbReference type="SUPFAM" id="SSF53649">
    <property type="entry name" value="Alkaline phosphatase-like"/>
    <property type="match status" value="1"/>
</dbReference>
<dbReference type="GO" id="GO:0016740">
    <property type="term" value="F:transferase activity"/>
    <property type="evidence" value="ECO:0007669"/>
    <property type="project" value="UniProtKB-KW"/>
</dbReference>
<proteinExistence type="predicted"/>
<dbReference type="EMBL" id="VMNX01000063">
    <property type="protein sequence ID" value="MPY50472.1"/>
    <property type="molecule type" value="Genomic_DNA"/>
</dbReference>
<sequence length="68" mass="7683">MSPGHVVPLITDQFQCQRLGTTDPLTRKPNLDRLSADCVNRTNMFRSDPQCTPSRVSIQTGCAHRRRT</sequence>
<dbReference type="Gene3D" id="3.40.720.10">
    <property type="entry name" value="Alkaline Phosphatase, subunit A"/>
    <property type="match status" value="1"/>
</dbReference>
<dbReference type="Proteomes" id="UP000373149">
    <property type="component" value="Unassembled WGS sequence"/>
</dbReference>
<dbReference type="GO" id="GO:0016787">
    <property type="term" value="F:hydrolase activity"/>
    <property type="evidence" value="ECO:0007669"/>
    <property type="project" value="UniProtKB-KW"/>
</dbReference>
<dbReference type="RefSeq" id="WP_152864033.1">
    <property type="nucleotide sequence ID" value="NZ_VMNX01000063.1"/>
</dbReference>
<organism evidence="1 2">
    <name type="scientific">Streptomyces acidicola</name>
    <dbReference type="NCBI Taxonomy" id="2596892"/>
    <lineage>
        <taxon>Bacteria</taxon>
        <taxon>Bacillati</taxon>
        <taxon>Actinomycetota</taxon>
        <taxon>Actinomycetes</taxon>
        <taxon>Kitasatosporales</taxon>
        <taxon>Streptomycetaceae</taxon>
        <taxon>Streptomyces</taxon>
    </lineage>
</organism>
<name>A0A5N8WTP2_9ACTN</name>
<dbReference type="AlphaFoldDB" id="A0A5N8WTP2"/>
<keyword evidence="1" id="KW-0378">Hydrolase</keyword>
<evidence type="ECO:0000313" key="2">
    <source>
        <dbReference type="Proteomes" id="UP000373149"/>
    </source>
</evidence>
<keyword evidence="2" id="KW-1185">Reference proteome</keyword>
<comment type="caution">
    <text evidence="1">The sequence shown here is derived from an EMBL/GenBank/DDBJ whole genome shotgun (WGS) entry which is preliminary data.</text>
</comment>